<dbReference type="EMBL" id="KI925465">
    <property type="protein sequence ID" value="ETW75845.1"/>
    <property type="molecule type" value="Genomic_DNA"/>
</dbReference>
<accession>W4JRX3</accession>
<dbReference type="PANTHER" id="PTHR21339">
    <property type="entry name" value="RADICAL S-ADENOSYL METHIONINE DOMAIN-CONTAINING PROTEIN 2"/>
    <property type="match status" value="1"/>
</dbReference>
<keyword evidence="6" id="KW-0411">Iron-sulfur</keyword>
<evidence type="ECO:0000256" key="5">
    <source>
        <dbReference type="ARBA" id="ARBA00023004"/>
    </source>
</evidence>
<dbReference type="HOGENOM" id="CLU_049058_2_1_1"/>
<evidence type="ECO:0000256" key="2">
    <source>
        <dbReference type="ARBA" id="ARBA00022485"/>
    </source>
</evidence>
<dbReference type="RefSeq" id="XP_009552089.1">
    <property type="nucleotide sequence ID" value="XM_009553794.1"/>
</dbReference>
<evidence type="ECO:0000313" key="9">
    <source>
        <dbReference type="EMBL" id="ETW75845.1"/>
    </source>
</evidence>
<dbReference type="Proteomes" id="UP000030671">
    <property type="component" value="Unassembled WGS sequence"/>
</dbReference>
<dbReference type="InterPro" id="IPR013785">
    <property type="entry name" value="Aldolase_TIM"/>
</dbReference>
<dbReference type="OrthoDB" id="549750at2759"/>
<proteinExistence type="predicted"/>
<protein>
    <recommendedName>
        <fullName evidence="8">Radical SAM core domain-containing protein</fullName>
    </recommendedName>
</protein>
<dbReference type="GO" id="GO:0051607">
    <property type="term" value="P:defense response to virus"/>
    <property type="evidence" value="ECO:0007669"/>
    <property type="project" value="UniProtKB-KW"/>
</dbReference>
<dbReference type="GO" id="GO:0051539">
    <property type="term" value="F:4 iron, 4 sulfur cluster binding"/>
    <property type="evidence" value="ECO:0007669"/>
    <property type="project" value="UniProtKB-KW"/>
</dbReference>
<reference evidence="9 10" key="1">
    <citation type="journal article" date="2012" name="New Phytol.">
        <title>Insight into trade-off between wood decay and parasitism from the genome of a fungal forest pathogen.</title>
        <authorList>
            <person name="Olson A."/>
            <person name="Aerts A."/>
            <person name="Asiegbu F."/>
            <person name="Belbahri L."/>
            <person name="Bouzid O."/>
            <person name="Broberg A."/>
            <person name="Canback B."/>
            <person name="Coutinho P.M."/>
            <person name="Cullen D."/>
            <person name="Dalman K."/>
            <person name="Deflorio G."/>
            <person name="van Diepen L.T."/>
            <person name="Dunand C."/>
            <person name="Duplessis S."/>
            <person name="Durling M."/>
            <person name="Gonthier P."/>
            <person name="Grimwood J."/>
            <person name="Fossdal C.G."/>
            <person name="Hansson D."/>
            <person name="Henrissat B."/>
            <person name="Hietala A."/>
            <person name="Himmelstrand K."/>
            <person name="Hoffmeister D."/>
            <person name="Hogberg N."/>
            <person name="James T.Y."/>
            <person name="Karlsson M."/>
            <person name="Kohler A."/>
            <person name="Kues U."/>
            <person name="Lee Y.H."/>
            <person name="Lin Y.C."/>
            <person name="Lind M."/>
            <person name="Lindquist E."/>
            <person name="Lombard V."/>
            <person name="Lucas S."/>
            <person name="Lunden K."/>
            <person name="Morin E."/>
            <person name="Murat C."/>
            <person name="Park J."/>
            <person name="Raffaello T."/>
            <person name="Rouze P."/>
            <person name="Salamov A."/>
            <person name="Schmutz J."/>
            <person name="Solheim H."/>
            <person name="Stahlberg J."/>
            <person name="Velez H."/>
            <person name="de Vries R.P."/>
            <person name="Wiebenga A."/>
            <person name="Woodward S."/>
            <person name="Yakovlev I."/>
            <person name="Garbelotto M."/>
            <person name="Martin F."/>
            <person name="Grigoriev I.V."/>
            <person name="Stenlid J."/>
        </authorList>
    </citation>
    <scope>NUCLEOTIDE SEQUENCE [LARGE SCALE GENOMIC DNA]</scope>
    <source>
        <strain evidence="9 10">TC 32-1</strain>
    </source>
</reference>
<dbReference type="SFLD" id="SFLDS00029">
    <property type="entry name" value="Radical_SAM"/>
    <property type="match status" value="1"/>
</dbReference>
<dbReference type="PROSITE" id="PS51918">
    <property type="entry name" value="RADICAL_SAM"/>
    <property type="match status" value="1"/>
</dbReference>
<dbReference type="SMART" id="SM00729">
    <property type="entry name" value="Elp3"/>
    <property type="match status" value="1"/>
</dbReference>
<sequence length="315" mass="35968">MLKWFHDTLSTVAIHSLKDPEEIPVSVNYFPHRKCNYACEFCFHTTKNISILPLEEAKEGLRLLSDAGMKKLNISGGEPFLKPVFIGELFRFCKEELGLESCSVVNNGSKVTERWLDEYGGYLDVMALSCDSFDAETNRLLGRSEKGNASQHARRIFEVAEWCRARGIIVKINTVITRLNWQEDMNGPITELSPFRWKVFQVLLLDSENTGEVTGSLRDARDLVISRDEFEAFLERHKEQSCLVPEDNEAMKDSYLNLDEEMRFLNCRDGGKRPGRSILQVGVKEALKDAGFDSKAFIDRGGVFPWSRNKDVPDW</sequence>
<evidence type="ECO:0000256" key="6">
    <source>
        <dbReference type="ARBA" id="ARBA00023014"/>
    </source>
</evidence>
<dbReference type="InterPro" id="IPR058240">
    <property type="entry name" value="rSAM_sf"/>
</dbReference>
<dbReference type="InterPro" id="IPR006638">
    <property type="entry name" value="Elp3/MiaA/NifB-like_rSAM"/>
</dbReference>
<dbReference type="InterPro" id="IPR007197">
    <property type="entry name" value="rSAM"/>
</dbReference>
<dbReference type="STRING" id="747525.W4JRX3"/>
<evidence type="ECO:0000256" key="3">
    <source>
        <dbReference type="ARBA" id="ARBA00022691"/>
    </source>
</evidence>
<keyword evidence="10" id="KW-1185">Reference proteome</keyword>
<evidence type="ECO:0000259" key="8">
    <source>
        <dbReference type="PROSITE" id="PS51918"/>
    </source>
</evidence>
<dbReference type="InterPro" id="IPR051196">
    <property type="entry name" value="RSAD2/Viperin_antiviral"/>
</dbReference>
<dbReference type="eggNOG" id="ENOG502QQMH">
    <property type="taxonomic scope" value="Eukaryota"/>
</dbReference>
<keyword evidence="4" id="KW-0479">Metal-binding</keyword>
<feature type="domain" description="Radical SAM core" evidence="8">
    <location>
        <begin position="21"/>
        <end position="243"/>
    </location>
</feature>
<organism evidence="9 10">
    <name type="scientific">Heterobasidion irregulare (strain TC 32-1)</name>
    <dbReference type="NCBI Taxonomy" id="747525"/>
    <lineage>
        <taxon>Eukaryota</taxon>
        <taxon>Fungi</taxon>
        <taxon>Dikarya</taxon>
        <taxon>Basidiomycota</taxon>
        <taxon>Agaricomycotina</taxon>
        <taxon>Agaricomycetes</taxon>
        <taxon>Russulales</taxon>
        <taxon>Bondarzewiaceae</taxon>
        <taxon>Heterobasidion</taxon>
        <taxon>Heterobasidion annosum species complex</taxon>
    </lineage>
</organism>
<dbReference type="NCBIfam" id="NF038283">
    <property type="entry name" value="viperin_w_prok"/>
    <property type="match status" value="1"/>
</dbReference>
<dbReference type="GeneID" id="20666922"/>
<keyword evidence="2" id="KW-0004">4Fe-4S</keyword>
<keyword evidence="5" id="KW-0408">Iron</keyword>
<evidence type="ECO:0000256" key="1">
    <source>
        <dbReference type="ARBA" id="ARBA00001966"/>
    </source>
</evidence>
<dbReference type="SUPFAM" id="SSF102114">
    <property type="entry name" value="Radical SAM enzymes"/>
    <property type="match status" value="1"/>
</dbReference>
<dbReference type="AlphaFoldDB" id="W4JRX3"/>
<dbReference type="InParanoid" id="W4JRX3"/>
<keyword evidence="7" id="KW-0051">Antiviral defense</keyword>
<gene>
    <name evidence="9" type="ORF">HETIRDRAFT_125998</name>
</gene>
<dbReference type="SFLD" id="SFLDG01067">
    <property type="entry name" value="SPASM/twitch_domain_containing"/>
    <property type="match status" value="1"/>
</dbReference>
<dbReference type="Gene3D" id="3.20.20.70">
    <property type="entry name" value="Aldolase class I"/>
    <property type="match status" value="1"/>
</dbReference>
<dbReference type="GO" id="GO:0046872">
    <property type="term" value="F:metal ion binding"/>
    <property type="evidence" value="ECO:0007669"/>
    <property type="project" value="UniProtKB-KW"/>
</dbReference>
<evidence type="ECO:0000256" key="7">
    <source>
        <dbReference type="ARBA" id="ARBA00023118"/>
    </source>
</evidence>
<dbReference type="SFLD" id="SFLDG01088">
    <property type="entry name" value="antiviral_proteins"/>
    <property type="match status" value="1"/>
</dbReference>
<dbReference type="CDD" id="cd01335">
    <property type="entry name" value="Radical_SAM"/>
    <property type="match status" value="1"/>
</dbReference>
<dbReference type="SFLD" id="SFLDF00318">
    <property type="entry name" value="Viperin"/>
    <property type="match status" value="1"/>
</dbReference>
<evidence type="ECO:0000256" key="4">
    <source>
        <dbReference type="ARBA" id="ARBA00022723"/>
    </source>
</evidence>
<dbReference type="GO" id="GO:0003824">
    <property type="term" value="F:catalytic activity"/>
    <property type="evidence" value="ECO:0007669"/>
    <property type="project" value="InterPro"/>
</dbReference>
<evidence type="ECO:0000313" key="10">
    <source>
        <dbReference type="Proteomes" id="UP000030671"/>
    </source>
</evidence>
<dbReference type="PANTHER" id="PTHR21339:SF0">
    <property type="entry name" value="S-ADENOSYLMETHIONINE-DEPENDENT NUCLEOTIDE DEHYDRATASE RSAD2"/>
    <property type="match status" value="1"/>
</dbReference>
<dbReference type="KEGG" id="hir:HETIRDRAFT_125998"/>
<keyword evidence="3" id="KW-0949">S-adenosyl-L-methionine</keyword>
<comment type="cofactor">
    <cofactor evidence="1">
        <name>[4Fe-4S] cluster</name>
        <dbReference type="ChEBI" id="CHEBI:49883"/>
    </cofactor>
</comment>
<dbReference type="Pfam" id="PF04055">
    <property type="entry name" value="Radical_SAM"/>
    <property type="match status" value="1"/>
</dbReference>
<name>W4JRX3_HETIT</name>